<dbReference type="PANTHER" id="PTHR10819">
    <property type="entry name" value="PHOSPHOTRIESTERASE-RELATED"/>
    <property type="match status" value="1"/>
</dbReference>
<feature type="binding site" evidence="3">
    <location>
        <position position="288"/>
    </location>
    <ligand>
        <name>a divalent metal cation</name>
        <dbReference type="ChEBI" id="CHEBI:60240"/>
        <label>1</label>
    </ligand>
</feature>
<feature type="binding site" evidence="3">
    <location>
        <position position="159"/>
    </location>
    <ligand>
        <name>a divalent metal cation</name>
        <dbReference type="ChEBI" id="CHEBI:60240"/>
        <label>1</label>
    </ligand>
</feature>
<dbReference type="RefSeq" id="WP_217632109.1">
    <property type="nucleotide sequence ID" value="NZ_FNQM01000003.1"/>
</dbReference>
<evidence type="ECO:0000256" key="3">
    <source>
        <dbReference type="PIRSR" id="PIRSR601559-52"/>
    </source>
</evidence>
<dbReference type="PROSITE" id="PS01322">
    <property type="entry name" value="PHOSPHOTRIESTERASE_1"/>
    <property type="match status" value="1"/>
</dbReference>
<dbReference type="GO" id="GO:0016788">
    <property type="term" value="F:hydrolase activity, acting on ester bonds"/>
    <property type="evidence" value="ECO:0007669"/>
    <property type="project" value="InterPro"/>
</dbReference>
<gene>
    <name evidence="5" type="ORF">SAMN05444370_103176</name>
</gene>
<dbReference type="SUPFAM" id="SSF51556">
    <property type="entry name" value="Metallo-dependent hydrolases"/>
    <property type="match status" value="1"/>
</dbReference>
<dbReference type="Gene3D" id="3.20.20.140">
    <property type="entry name" value="Metal-dependent hydrolases"/>
    <property type="match status" value="1"/>
</dbReference>
<dbReference type="PANTHER" id="PTHR10819:SF3">
    <property type="entry name" value="PHOSPHOTRIESTERASE-RELATED PROTEIN"/>
    <property type="match status" value="1"/>
</dbReference>
<keyword evidence="1 3" id="KW-0479">Metal-binding</keyword>
<organism evidence="5 6">
    <name type="scientific">Rubrimonas cliftonensis</name>
    <dbReference type="NCBI Taxonomy" id="89524"/>
    <lineage>
        <taxon>Bacteria</taxon>
        <taxon>Pseudomonadati</taxon>
        <taxon>Pseudomonadota</taxon>
        <taxon>Alphaproteobacteria</taxon>
        <taxon>Rhodobacterales</taxon>
        <taxon>Paracoccaceae</taxon>
        <taxon>Rubrimonas</taxon>
    </lineage>
</organism>
<proteinExistence type="inferred from homology"/>
<reference evidence="5 6" key="1">
    <citation type="submission" date="2016-10" db="EMBL/GenBank/DDBJ databases">
        <authorList>
            <person name="de Groot N.N."/>
        </authorList>
    </citation>
    <scope>NUCLEOTIDE SEQUENCE [LARGE SCALE GENOMIC DNA]</scope>
    <source>
        <strain evidence="5 6">DSM 15345</strain>
    </source>
</reference>
<comment type="cofactor">
    <cofactor evidence="3">
        <name>a divalent metal cation</name>
        <dbReference type="ChEBI" id="CHEBI:60240"/>
    </cofactor>
    <text evidence="3">Binds 2 divalent metal cations per subunit.</text>
</comment>
<dbReference type="PROSITE" id="PS51347">
    <property type="entry name" value="PHOSPHOTRIESTERASE_2"/>
    <property type="match status" value="1"/>
</dbReference>
<evidence type="ECO:0000313" key="6">
    <source>
        <dbReference type="Proteomes" id="UP000198703"/>
    </source>
</evidence>
<feature type="binding site" evidence="3">
    <location>
        <position position="220"/>
    </location>
    <ligand>
        <name>a divalent metal cation</name>
        <dbReference type="ChEBI" id="CHEBI:60240"/>
        <label>2</label>
    </ligand>
</feature>
<evidence type="ECO:0000256" key="4">
    <source>
        <dbReference type="PROSITE-ProRule" id="PRU00679"/>
    </source>
</evidence>
<dbReference type="EMBL" id="FNQM01000003">
    <property type="protein sequence ID" value="SEA13059.1"/>
    <property type="molecule type" value="Genomic_DNA"/>
</dbReference>
<evidence type="ECO:0000256" key="1">
    <source>
        <dbReference type="ARBA" id="ARBA00022723"/>
    </source>
</evidence>
<keyword evidence="2" id="KW-0378">Hydrolase</keyword>
<feature type="binding site" evidence="3">
    <location>
        <position position="22"/>
    </location>
    <ligand>
        <name>a divalent metal cation</name>
        <dbReference type="ChEBI" id="CHEBI:60240"/>
        <label>1</label>
    </ligand>
</feature>
<dbReference type="GO" id="GO:0008270">
    <property type="term" value="F:zinc ion binding"/>
    <property type="evidence" value="ECO:0007669"/>
    <property type="project" value="InterPro"/>
</dbReference>
<dbReference type="InterPro" id="IPR001559">
    <property type="entry name" value="Phosphotriesterase"/>
</dbReference>
<dbReference type="InterPro" id="IPR017947">
    <property type="entry name" value="AryldialkylPase_Zn-BS"/>
</dbReference>
<protein>
    <submittedName>
        <fullName evidence="5">Phosphotriesterase-related protein</fullName>
    </submittedName>
</protein>
<keyword evidence="6" id="KW-1185">Reference proteome</keyword>
<feature type="binding site" evidence="3">
    <location>
        <position position="191"/>
    </location>
    <ligand>
        <name>a divalent metal cation</name>
        <dbReference type="ChEBI" id="CHEBI:60240"/>
        <label>2</label>
    </ligand>
</feature>
<comment type="similarity">
    <text evidence="4">Belongs to the metallo-dependent hydrolases superfamily. Phosphotriesterase family.</text>
</comment>
<evidence type="ECO:0000313" key="5">
    <source>
        <dbReference type="EMBL" id="SEA13059.1"/>
    </source>
</evidence>
<feature type="binding site" evidence="3">
    <location>
        <position position="159"/>
    </location>
    <ligand>
        <name>a divalent metal cation</name>
        <dbReference type="ChEBI" id="CHEBI:60240"/>
        <label>2</label>
    </ligand>
</feature>
<dbReference type="InterPro" id="IPR032466">
    <property type="entry name" value="Metal_Hydrolase"/>
</dbReference>
<feature type="binding site" evidence="3">
    <location>
        <position position="24"/>
    </location>
    <ligand>
        <name>a divalent metal cation</name>
        <dbReference type="ChEBI" id="CHEBI:60240"/>
        <label>1</label>
    </ligand>
</feature>
<dbReference type="Pfam" id="PF02126">
    <property type="entry name" value="PTE"/>
    <property type="match status" value="1"/>
</dbReference>
<accession>A0A1H3YN64</accession>
<dbReference type="STRING" id="89524.SAMN05444370_103176"/>
<comment type="caution">
    <text evidence="4">Lacks conserved residue(s) required for the propagation of feature annotation.</text>
</comment>
<evidence type="ECO:0000256" key="2">
    <source>
        <dbReference type="ARBA" id="ARBA00022801"/>
    </source>
</evidence>
<dbReference type="AlphaFoldDB" id="A0A1H3YN64"/>
<sequence length="339" mass="36002">MSVVRTVAGDIAPEALGATLMHEHVLCDVTPPPIARLPDREIRFEETDAIRRSWGVDHPGNHRLNDVDLAVAELARLVEAGGGGLVELTCGGIRPDPEGLRAVALRTGLPIVMGCGYYTEAYAGEALTLKGVEALAADMVAAVREGAWGAEVRAGMIGEIGVSDPCSRAERRSLEAAALAAAETGAAITVHPGRDPASPFECVRTLVAAGADPARVVISHIDRTFFDHAAMLRLADTGCVLSFDFFGIECAHYPFAPEVDLPNDGGRLRAVRALLDGGHAGRIALSHDICTRTRLCRWGGHGYAHLLRDVVPMMRARGFSGAEIDDLLTATPRRLLTLA</sequence>
<dbReference type="Proteomes" id="UP000198703">
    <property type="component" value="Unassembled WGS sequence"/>
</dbReference>
<name>A0A1H3YN64_9RHOB</name>